<sequence>MSLKNKLLTASLGTLLLAGCTTPYTKINSDASEVHLRLDGQFDAADCQWLGEVTGSEGHWYSYLFFPNDVLVRGALNDVKNRAHQLGANTVYLVQPQDFVTSFTVMGNAYVCPDKGTRK</sequence>
<keyword evidence="2" id="KW-1185">Reference proteome</keyword>
<organism evidence="1 2">
    <name type="scientific">Vibrio brasiliensis LMG 20546</name>
    <dbReference type="NCBI Taxonomy" id="945543"/>
    <lineage>
        <taxon>Bacteria</taxon>
        <taxon>Pseudomonadati</taxon>
        <taxon>Pseudomonadota</taxon>
        <taxon>Gammaproteobacteria</taxon>
        <taxon>Vibrionales</taxon>
        <taxon>Vibrionaceae</taxon>
        <taxon>Vibrio</taxon>
        <taxon>Vibrio oreintalis group</taxon>
    </lineage>
</organism>
<name>E8LPG5_9VIBR</name>
<dbReference type="PROSITE" id="PS51257">
    <property type="entry name" value="PROKAR_LIPOPROTEIN"/>
    <property type="match status" value="1"/>
</dbReference>
<dbReference type="STRING" id="945543.VIBR0546_18717"/>
<reference evidence="1 2" key="1">
    <citation type="journal article" date="2012" name="Int. J. Syst. Evol. Microbiol.">
        <title>Vibrio caribbeanicus sp. nov., isolated from the marine sponge Scleritoderma cyanea.</title>
        <authorList>
            <person name="Hoffmann M."/>
            <person name="Monday S.R."/>
            <person name="Allard M.W."/>
            <person name="Strain E.A."/>
            <person name="Whittaker P."/>
            <person name="Naum M."/>
            <person name="McCarthy P.J."/>
            <person name="Lopez J.V."/>
            <person name="Fischer M."/>
            <person name="Brown E.W."/>
        </authorList>
    </citation>
    <scope>NUCLEOTIDE SEQUENCE [LARGE SCALE GENOMIC DNA]</scope>
    <source>
        <strain evidence="1 2">LMG 20546</strain>
    </source>
</reference>
<proteinExistence type="predicted"/>
<dbReference type="Pfam" id="PF13698">
    <property type="entry name" value="DUF4156"/>
    <property type="match status" value="1"/>
</dbReference>
<dbReference type="InterPro" id="IPR025294">
    <property type="entry name" value="DUF4156"/>
</dbReference>
<dbReference type="Proteomes" id="UP000004371">
    <property type="component" value="Unassembled WGS sequence"/>
</dbReference>
<evidence type="ECO:0000313" key="2">
    <source>
        <dbReference type="Proteomes" id="UP000004371"/>
    </source>
</evidence>
<protein>
    <submittedName>
        <fullName evidence="1">Putative outer membrane lipoprotein</fullName>
    </submittedName>
</protein>
<keyword evidence="1" id="KW-0449">Lipoprotein</keyword>
<dbReference type="OrthoDB" id="6265533at2"/>
<dbReference type="RefSeq" id="WP_006877727.1">
    <property type="nucleotide sequence ID" value="NZ_AEVS01000009.1"/>
</dbReference>
<dbReference type="AlphaFoldDB" id="E8LPG5"/>
<dbReference type="eggNOG" id="ENOG5032E3Y">
    <property type="taxonomic scope" value="Bacteria"/>
</dbReference>
<evidence type="ECO:0000313" key="1">
    <source>
        <dbReference type="EMBL" id="EGA67372.1"/>
    </source>
</evidence>
<accession>E8LPG5</accession>
<gene>
    <name evidence="1" type="ORF">VIBR0546_18717</name>
</gene>
<comment type="caution">
    <text evidence="1">The sequence shown here is derived from an EMBL/GenBank/DDBJ whole genome shotgun (WGS) entry which is preliminary data.</text>
</comment>
<dbReference type="EMBL" id="AEVS01000009">
    <property type="protein sequence ID" value="EGA67372.1"/>
    <property type="molecule type" value="Genomic_DNA"/>
</dbReference>